<organism evidence="2">
    <name type="scientific">candidate division TA06 bacterium ADurb.Bin417</name>
    <dbReference type="NCBI Taxonomy" id="1852828"/>
    <lineage>
        <taxon>Bacteria</taxon>
        <taxon>Bacteria division TA06</taxon>
    </lineage>
</organism>
<dbReference type="EC" id="1.-.-.-" evidence="2"/>
<dbReference type="Proteomes" id="UP000485484">
    <property type="component" value="Unassembled WGS sequence"/>
</dbReference>
<accession>A0A1V5MGX9</accession>
<dbReference type="GO" id="GO:0016491">
    <property type="term" value="F:oxidoreductase activity"/>
    <property type="evidence" value="ECO:0007669"/>
    <property type="project" value="UniProtKB-KW"/>
</dbReference>
<dbReference type="InterPro" id="IPR055170">
    <property type="entry name" value="GFO_IDH_MocA-like_dom"/>
</dbReference>
<dbReference type="Gene3D" id="3.30.360.10">
    <property type="entry name" value="Dihydrodipicolinate Reductase, domain 2"/>
    <property type="match status" value="1"/>
</dbReference>
<proteinExistence type="predicted"/>
<dbReference type="InterPro" id="IPR051450">
    <property type="entry name" value="Gfo/Idh/MocA_Oxidoreductases"/>
</dbReference>
<protein>
    <submittedName>
        <fullName evidence="2">Putative oxidoreductase YvaA</fullName>
        <ecNumber evidence="2">1.-.-.-</ecNumber>
    </submittedName>
</protein>
<keyword evidence="2" id="KW-0560">Oxidoreductase</keyword>
<dbReference type="Gene3D" id="3.40.50.720">
    <property type="entry name" value="NAD(P)-binding Rossmann-like Domain"/>
    <property type="match status" value="1"/>
</dbReference>
<reference evidence="2" key="1">
    <citation type="submission" date="2017-02" db="EMBL/GenBank/DDBJ databases">
        <title>Delving into the versatile metabolic prowess of the omnipresent phylum Bacteroidetes.</title>
        <authorList>
            <person name="Nobu M.K."/>
            <person name="Mei R."/>
            <person name="Narihiro T."/>
            <person name="Kuroda K."/>
            <person name="Liu W.-T."/>
        </authorList>
    </citation>
    <scope>NUCLEOTIDE SEQUENCE</scope>
    <source>
        <strain evidence="2">ADurb.Bin417</strain>
    </source>
</reference>
<sequence length="245" mass="27936">MEKPLTASGREAESLIRLAREKGRLLMVDHTFEYAPAINRMREIIAAGELGDLYYIRAEWLNLGLLQPDVNVIWDLATHIVSILNYVTGLEPSSLKATAAAYLRREIPEVAHIQLNYAGQVRAFMTVSWLEPRKTRSITIVGKRRMLVYDLTNTEEQIKIFDKGVDLDASHSEANQWRINYRYGDIYSPNLKNVEPLSALCGHFADCLKDRRRPRSDGESGARVVRVLEAAQRSLRRNGREIKLS</sequence>
<gene>
    <name evidence="2" type="primary">yvaA_3</name>
    <name evidence="2" type="ORF">BWY73_00777</name>
</gene>
<dbReference type="AlphaFoldDB" id="A0A1V5MGX9"/>
<evidence type="ECO:0000259" key="1">
    <source>
        <dbReference type="Pfam" id="PF22725"/>
    </source>
</evidence>
<dbReference type="EMBL" id="MWAK01000092">
    <property type="protein sequence ID" value="OPZ92498.1"/>
    <property type="molecule type" value="Genomic_DNA"/>
</dbReference>
<dbReference type="SUPFAM" id="SSF55347">
    <property type="entry name" value="Glyceraldehyde-3-phosphate dehydrogenase-like, C-terminal domain"/>
    <property type="match status" value="1"/>
</dbReference>
<evidence type="ECO:0000313" key="2">
    <source>
        <dbReference type="EMBL" id="OPZ92498.1"/>
    </source>
</evidence>
<dbReference type="PANTHER" id="PTHR43377:SF6">
    <property type="entry name" value="GFO_IDH_MOCA-LIKE OXIDOREDUCTASE N-TERMINAL DOMAIN-CONTAINING PROTEIN"/>
    <property type="match status" value="1"/>
</dbReference>
<comment type="caution">
    <text evidence="2">The sequence shown here is derived from an EMBL/GenBank/DDBJ whole genome shotgun (WGS) entry which is preliminary data.</text>
</comment>
<feature type="domain" description="GFO/IDH/MocA-like oxidoreductase" evidence="1">
    <location>
        <begin position="39"/>
        <end position="147"/>
    </location>
</feature>
<dbReference type="PANTHER" id="PTHR43377">
    <property type="entry name" value="BILIVERDIN REDUCTASE A"/>
    <property type="match status" value="1"/>
</dbReference>
<name>A0A1V5MGX9_UNCT6</name>
<dbReference type="Pfam" id="PF22725">
    <property type="entry name" value="GFO_IDH_MocA_C3"/>
    <property type="match status" value="1"/>
</dbReference>